<dbReference type="Gene3D" id="3.40.50.1000">
    <property type="entry name" value="HAD superfamily/HAD-like"/>
    <property type="match status" value="1"/>
</dbReference>
<dbReference type="EC" id="3.1.3.-" evidence="1"/>
<dbReference type="InterPro" id="IPR023214">
    <property type="entry name" value="HAD_sf"/>
</dbReference>
<dbReference type="GO" id="GO:0000287">
    <property type="term" value="F:magnesium ion binding"/>
    <property type="evidence" value="ECO:0007669"/>
    <property type="project" value="TreeGrafter"/>
</dbReference>
<dbReference type="SUPFAM" id="SSF56784">
    <property type="entry name" value="HAD-like"/>
    <property type="match status" value="1"/>
</dbReference>
<dbReference type="RefSeq" id="WP_015710436.1">
    <property type="nucleotide sequence ID" value="NC_015577.1"/>
</dbReference>
<dbReference type="NCBIfam" id="TIGR00099">
    <property type="entry name" value="Cof-subfamily"/>
    <property type="match status" value="1"/>
</dbReference>
<reference evidence="1 2" key="2">
    <citation type="journal article" date="2011" name="ISME J.">
        <title>RNA-seq reveals cooperative metabolic interactions between two termite-gut spirochete species in co-culture.</title>
        <authorList>
            <person name="Rosenthal A.Z."/>
            <person name="Matson E.G."/>
            <person name="Eldar A."/>
            <person name="Leadbetter J.R."/>
        </authorList>
    </citation>
    <scope>NUCLEOTIDE SEQUENCE [LARGE SCALE GENOMIC DNA]</scope>
    <source>
        <strain evidence="2">ATCC BAA-888 / DSM 13862 / ZAS-9</strain>
    </source>
</reference>
<dbReference type="InterPro" id="IPR000150">
    <property type="entry name" value="Cof"/>
</dbReference>
<proteinExistence type="predicted"/>
<dbReference type="InterPro" id="IPR006379">
    <property type="entry name" value="HAD-SF_hydro_IIB"/>
</dbReference>
<organism evidence="1 2">
    <name type="scientific">Leadbettera azotonutricia (strain ATCC BAA-888 / DSM 13862 / ZAS-9)</name>
    <name type="common">Treponema azotonutricium</name>
    <dbReference type="NCBI Taxonomy" id="545695"/>
    <lineage>
        <taxon>Bacteria</taxon>
        <taxon>Pseudomonadati</taxon>
        <taxon>Spirochaetota</taxon>
        <taxon>Spirochaetia</taxon>
        <taxon>Spirochaetales</taxon>
        <taxon>Breznakiellaceae</taxon>
        <taxon>Leadbettera</taxon>
    </lineage>
</organism>
<evidence type="ECO:0000313" key="2">
    <source>
        <dbReference type="Proteomes" id="UP000009222"/>
    </source>
</evidence>
<dbReference type="PROSITE" id="PS01228">
    <property type="entry name" value="COF_1"/>
    <property type="match status" value="1"/>
</dbReference>
<dbReference type="GO" id="GO:0005829">
    <property type="term" value="C:cytosol"/>
    <property type="evidence" value="ECO:0007669"/>
    <property type="project" value="TreeGrafter"/>
</dbReference>
<dbReference type="PANTHER" id="PTHR10000:SF8">
    <property type="entry name" value="HAD SUPERFAMILY HYDROLASE-LIKE, TYPE 3"/>
    <property type="match status" value="1"/>
</dbReference>
<dbReference type="SFLD" id="SFLDS00003">
    <property type="entry name" value="Haloacid_Dehalogenase"/>
    <property type="match status" value="1"/>
</dbReference>
<dbReference type="EMBL" id="CP001841">
    <property type="protein sequence ID" value="AEF83441.1"/>
    <property type="molecule type" value="Genomic_DNA"/>
</dbReference>
<evidence type="ECO:0000313" key="1">
    <source>
        <dbReference type="EMBL" id="AEF83441.1"/>
    </source>
</evidence>
<accession>F5YDX4</accession>
<dbReference type="InterPro" id="IPR036412">
    <property type="entry name" value="HAD-like_sf"/>
</dbReference>
<keyword evidence="2" id="KW-1185">Reference proteome</keyword>
<dbReference type="FunCoup" id="F5YDX4">
    <property type="interactions" value="66"/>
</dbReference>
<dbReference type="PANTHER" id="PTHR10000">
    <property type="entry name" value="PHOSPHOSERINE PHOSPHATASE"/>
    <property type="match status" value="1"/>
</dbReference>
<dbReference type="HOGENOM" id="CLU_044146_0_1_12"/>
<name>F5YDX4_LEAAZ</name>
<dbReference type="KEGG" id="taz:TREAZ_1581"/>
<keyword evidence="1" id="KW-0378">Hydrolase</keyword>
<dbReference type="NCBIfam" id="TIGR01484">
    <property type="entry name" value="HAD-SF-IIB"/>
    <property type="match status" value="1"/>
</dbReference>
<dbReference type="AlphaFoldDB" id="F5YDX4"/>
<dbReference type="eggNOG" id="COG0561">
    <property type="taxonomic scope" value="Bacteria"/>
</dbReference>
<gene>
    <name evidence="1" type="ordered locus">TREAZ_1581</name>
</gene>
<dbReference type="Gene3D" id="3.30.1240.10">
    <property type="match status" value="1"/>
</dbReference>
<dbReference type="Proteomes" id="UP000009222">
    <property type="component" value="Chromosome"/>
</dbReference>
<dbReference type="InParanoid" id="F5YDX4"/>
<dbReference type="GO" id="GO:0016791">
    <property type="term" value="F:phosphatase activity"/>
    <property type="evidence" value="ECO:0007669"/>
    <property type="project" value="TreeGrafter"/>
</dbReference>
<protein>
    <submittedName>
        <fullName evidence="1">Phosphatase YidA</fullName>
        <ecNumber evidence="1">3.1.3.-</ecNumber>
    </submittedName>
</protein>
<dbReference type="Pfam" id="PF08282">
    <property type="entry name" value="Hydrolase_3"/>
    <property type="match status" value="1"/>
</dbReference>
<sequence>MSTSLDTSKIKALALDLDGTLLAPGAVLSERTARVINACREKGLQIIFATGRAREAAEKFRIPLGAEGPMVYFNGAIVADMPSGKTLHTCLMDKESVEFCIDLSRQLDIYYQVYFPGTAARPESFLMAEKAGAQRDMYHNHTGILAELGDLKEALGKPGITGVVKTMYLAEPEVLDSVLRPKLEDHFGKGPGSAVYMARTLKTFLEVMNITVSKGSGLSIALNRLGIKSEEVIAFGDEENDLPMFKIAGYSVAPANAKDAVKAAADLVIGTNAEDGVAVFLEEAFLR</sequence>
<dbReference type="SFLD" id="SFLDG01140">
    <property type="entry name" value="C2.B:_Phosphomannomutase_and_P"/>
    <property type="match status" value="1"/>
</dbReference>
<reference evidence="2" key="1">
    <citation type="submission" date="2009-12" db="EMBL/GenBank/DDBJ databases">
        <title>Complete sequence of Treponema azotonutricium strain ZAS-9.</title>
        <authorList>
            <person name="Tetu S.G."/>
            <person name="Matson E."/>
            <person name="Ren Q."/>
            <person name="Seshadri R."/>
            <person name="Elbourne L."/>
            <person name="Hassan K.A."/>
            <person name="Durkin A."/>
            <person name="Radune D."/>
            <person name="Mohamoud Y."/>
            <person name="Shay R."/>
            <person name="Jin S."/>
            <person name="Zhang X."/>
            <person name="Lucey K."/>
            <person name="Ballor N.R."/>
            <person name="Ottesen E."/>
            <person name="Rosenthal R."/>
            <person name="Allen A."/>
            <person name="Leadbetter J.R."/>
            <person name="Paulsen I.T."/>
        </authorList>
    </citation>
    <scope>NUCLEOTIDE SEQUENCE [LARGE SCALE GENOMIC DNA]</scope>
    <source>
        <strain evidence="2">ATCC BAA-888 / DSM 13862 / ZAS-9</strain>
    </source>
</reference>